<dbReference type="EMBL" id="AP014631">
    <property type="protein sequence ID" value="BAP39761.1"/>
    <property type="molecule type" value="Genomic_DNA"/>
</dbReference>
<feature type="transmembrane region" description="Helical" evidence="1">
    <location>
        <begin position="649"/>
        <end position="671"/>
    </location>
</feature>
<reference evidence="3" key="1">
    <citation type="journal article" date="2014" name="Genome Announc.">
        <title>Complete Genome Sequence of Mycoplasma canadense Strain HAZ 360_1 from Bovine Mastitic Milk in Japan.</title>
        <authorList>
            <person name="Hata E."/>
        </authorList>
    </citation>
    <scope>NUCLEOTIDE SEQUENCE [LARGE SCALE GENOMIC DNA]</scope>
    <source>
        <strain evidence="3">HAZ360_1</strain>
    </source>
</reference>
<dbReference type="PROSITE" id="PS51257">
    <property type="entry name" value="PROKAR_LIPOPROTEIN"/>
    <property type="match status" value="1"/>
</dbReference>
<dbReference type="Proteomes" id="UP000031641">
    <property type="component" value="Chromosome"/>
</dbReference>
<protein>
    <submittedName>
        <fullName evidence="2">Membrane protein</fullName>
    </submittedName>
</protein>
<feature type="transmembrane region" description="Helical" evidence="1">
    <location>
        <begin position="170"/>
        <end position="189"/>
    </location>
</feature>
<keyword evidence="3" id="KW-1185">Reference proteome</keyword>
<gene>
    <name evidence="2" type="primary">nosY</name>
    <name evidence="2" type="ORF">MCAN360_0728</name>
</gene>
<accession>A0A077L7G4</accession>
<feature type="transmembrane region" description="Helical" evidence="1">
    <location>
        <begin position="137"/>
        <end position="163"/>
    </location>
</feature>
<feature type="transmembrane region" description="Helical" evidence="1">
    <location>
        <begin position="55"/>
        <end position="79"/>
    </location>
</feature>
<sequence>MLGFFKMQLKVYFRLWSSYITPFVIGGFYILLVACIKATVAWLGNKNLLDSNQYIEIAATFCEFASFVLCSFVTQTFFYRYKREGIEYILYSKPIKRSQIYFANVFASLIGSLFSVFILSINFFISQLIVPHDAQRAFYSALSFFGATILCSIFCVSLGALVHNFVSAKVFQVLVAVVPFLGSCVMGFVKTSQRTDVIQTSLKAANRPLILIPRNSIIEGKSNQALTNINKRYLTQDNWLVENKVLTDYLNNKEKLSFNPFAEEFNPKVKYSITEEVDKISKSFYSKMFWLNLREYFFPVYTAYDKSLQNISIAVDYNKKLSKEKYFKIFDDNGNLDKNTLQYFEKKYDLDLSKQILIKTVSKNKLTSNSKPQYDLLGLSYNLDEFKSIFDWSIYGEKSFFNFGLKDIQKINFDEFKKFNETTIEKIISDESYKNINKFIDKSDLSEEITGYNKKGEKVTQTVDAVVIFEIINILTQLTKYRLLEDRTQFNAIKDKILDKSKDEKNPDLKKTYLKLHSFIKEIPYFLLAKYSKSINKLIDESLKARFDESKLSDIQKSKLNAYINVQKTKLIELISSLVWTVNIFKLISETNENGEFKTIINVDNIIPYLSKGAKEFSNYGKGYLNNFVRLIKLNDNIIEFKRSNYIEMYIGIPSVILIGLVLICLGCIVFKRKNFN</sequence>
<feature type="transmembrane region" description="Helical" evidence="1">
    <location>
        <begin position="20"/>
        <end position="43"/>
    </location>
</feature>
<organism evidence="2 3">
    <name type="scientific">Metamycoplasma canadense</name>
    <dbReference type="NCBI Taxonomy" id="29554"/>
    <lineage>
        <taxon>Bacteria</taxon>
        <taxon>Bacillati</taxon>
        <taxon>Mycoplasmatota</taxon>
        <taxon>Mycoplasmoidales</taxon>
        <taxon>Metamycoplasmataceae</taxon>
        <taxon>Metamycoplasma</taxon>
    </lineage>
</organism>
<dbReference type="KEGG" id="mcan:MCAN360_0728"/>
<proteinExistence type="predicted"/>
<keyword evidence="1" id="KW-1133">Transmembrane helix</keyword>
<feature type="transmembrane region" description="Helical" evidence="1">
    <location>
        <begin position="100"/>
        <end position="125"/>
    </location>
</feature>
<evidence type="ECO:0000256" key="1">
    <source>
        <dbReference type="SAM" id="Phobius"/>
    </source>
</evidence>
<keyword evidence="1" id="KW-0812">Transmembrane</keyword>
<dbReference type="AlphaFoldDB" id="A0A077L7G4"/>
<evidence type="ECO:0000313" key="3">
    <source>
        <dbReference type="Proteomes" id="UP000031641"/>
    </source>
</evidence>
<dbReference type="HOGENOM" id="CLU_405872_0_0_14"/>
<name>A0A077L7G4_9BACT</name>
<evidence type="ECO:0000313" key="2">
    <source>
        <dbReference type="EMBL" id="BAP39761.1"/>
    </source>
</evidence>
<keyword evidence="1" id="KW-0472">Membrane</keyword>